<evidence type="ECO:0000256" key="2">
    <source>
        <dbReference type="ARBA" id="ARBA00022692"/>
    </source>
</evidence>
<feature type="transmembrane region" description="Helical" evidence="5">
    <location>
        <begin position="225"/>
        <end position="249"/>
    </location>
</feature>
<feature type="transmembrane region" description="Helical" evidence="5">
    <location>
        <begin position="255"/>
        <end position="277"/>
    </location>
</feature>
<name>A0A367L9M5_9HYPO</name>
<dbReference type="EMBL" id="LKCN02000010">
    <property type="protein sequence ID" value="RCI11130.1"/>
    <property type="molecule type" value="Genomic_DNA"/>
</dbReference>
<dbReference type="InterPro" id="IPR059112">
    <property type="entry name" value="CysZ/EI24"/>
</dbReference>
<organism evidence="6 7">
    <name type="scientific">Ophiocordyceps polyrhachis-furcata BCC 54312</name>
    <dbReference type="NCBI Taxonomy" id="1330021"/>
    <lineage>
        <taxon>Eukaryota</taxon>
        <taxon>Fungi</taxon>
        <taxon>Dikarya</taxon>
        <taxon>Ascomycota</taxon>
        <taxon>Pezizomycotina</taxon>
        <taxon>Sordariomycetes</taxon>
        <taxon>Hypocreomycetidae</taxon>
        <taxon>Hypocreales</taxon>
        <taxon>Ophiocordycipitaceae</taxon>
        <taxon>Ophiocordyceps</taxon>
    </lineage>
</organism>
<evidence type="ECO:0000313" key="6">
    <source>
        <dbReference type="EMBL" id="RCI11130.1"/>
    </source>
</evidence>
<dbReference type="Pfam" id="PF07264">
    <property type="entry name" value="EI24"/>
    <property type="match status" value="1"/>
</dbReference>
<dbReference type="PANTHER" id="PTHR38421">
    <property type="entry name" value="TRANSMEMBRANE PROTEIN USGS"/>
    <property type="match status" value="1"/>
</dbReference>
<evidence type="ECO:0000256" key="1">
    <source>
        <dbReference type="ARBA" id="ARBA00004141"/>
    </source>
</evidence>
<keyword evidence="7" id="KW-1185">Reference proteome</keyword>
<reference evidence="6 7" key="1">
    <citation type="journal article" date="2015" name="BMC Genomics">
        <title>Insights from the genome of Ophiocordyceps polyrhachis-furcata to pathogenicity and host specificity in insect fungi.</title>
        <authorList>
            <person name="Wichadakul D."/>
            <person name="Kobmoo N."/>
            <person name="Ingsriswang S."/>
            <person name="Tangphatsornruang S."/>
            <person name="Chantasingh D."/>
            <person name="Luangsa-ard J.J."/>
            <person name="Eurwilaichitr L."/>
        </authorList>
    </citation>
    <scope>NUCLEOTIDE SEQUENCE [LARGE SCALE GENOMIC DNA]</scope>
    <source>
        <strain evidence="6 7">BCC 54312</strain>
    </source>
</reference>
<comment type="subcellular location">
    <subcellularLocation>
        <location evidence="1">Membrane</location>
        <topology evidence="1">Multi-pass membrane protein</topology>
    </subcellularLocation>
</comment>
<gene>
    <name evidence="6" type="ORF">L249_7448</name>
</gene>
<proteinExistence type="predicted"/>
<evidence type="ECO:0000256" key="3">
    <source>
        <dbReference type="ARBA" id="ARBA00022989"/>
    </source>
</evidence>
<comment type="caution">
    <text evidence="6">The sequence shown here is derived from an EMBL/GenBank/DDBJ whole genome shotgun (WGS) entry which is preliminary data.</text>
</comment>
<keyword evidence="3 5" id="KW-1133">Transmembrane helix</keyword>
<feature type="transmembrane region" description="Helical" evidence="5">
    <location>
        <begin position="315"/>
        <end position="340"/>
    </location>
</feature>
<dbReference type="OrthoDB" id="10041630at2759"/>
<evidence type="ECO:0008006" key="8">
    <source>
        <dbReference type="Google" id="ProtNLM"/>
    </source>
</evidence>
<evidence type="ECO:0000256" key="4">
    <source>
        <dbReference type="ARBA" id="ARBA00023136"/>
    </source>
</evidence>
<dbReference type="Proteomes" id="UP000253664">
    <property type="component" value="Unassembled WGS sequence"/>
</dbReference>
<dbReference type="PANTHER" id="PTHR38421:SF1">
    <property type="entry name" value="TRANSMEMBRANE PROTEIN"/>
    <property type="match status" value="1"/>
</dbReference>
<dbReference type="AlphaFoldDB" id="A0A367L9M5"/>
<evidence type="ECO:0000256" key="5">
    <source>
        <dbReference type="SAM" id="Phobius"/>
    </source>
</evidence>
<keyword evidence="4 5" id="KW-0472">Membrane</keyword>
<sequence>MTAYQSTILNSRHYGNRQTFRRYLDLSHFSPNAVLRGVQLTLVGGQLITAQAINSSTDMLTLSLAQRALQNPALFTSDHYRHAAYAVAAGVVIRFLMEIPISFAKVCVWVISVSHPDYAMPWVGSVTRRLEFIGEHVLQLPLLLMAMMRHFSPTLDNLFMLSLRWVDITYVMKHQGDLLDKSRFSYYTNLEQYSPVIPGISAPDNAAYSLPNSINRHCRKALVSIAIYALSYLPVIGPIVLPLVSFYTFHKAVGLGLAGLIFGSSLLFPRTYLVIFLQTYFSTRTFTRELLEPYFSRVKFTSSEKRNWFRSREGVLFGFGLGFYILLKIPLVGVLIYGIAEASTAYLITKITDPPPPPEQYKEFTKSQQKWKNRQRFLNTSLYK</sequence>
<keyword evidence="2 5" id="KW-0812">Transmembrane</keyword>
<accession>A0A367L9M5</accession>
<evidence type="ECO:0000313" key="7">
    <source>
        <dbReference type="Proteomes" id="UP000253664"/>
    </source>
</evidence>
<protein>
    <recommendedName>
        <fullName evidence="8">Transmembrane protein UsgS</fullName>
    </recommendedName>
</protein>